<protein>
    <submittedName>
        <fullName evidence="1">Uncharacterized protein</fullName>
    </submittedName>
</protein>
<dbReference type="EMBL" id="FQZG01000028">
    <property type="protein sequence ID" value="SHJ13114.1"/>
    <property type="molecule type" value="Genomic_DNA"/>
</dbReference>
<keyword evidence="2" id="KW-1185">Reference proteome</keyword>
<reference evidence="1 2" key="1">
    <citation type="submission" date="2016-11" db="EMBL/GenBank/DDBJ databases">
        <authorList>
            <person name="Jaros S."/>
            <person name="Januszkiewicz K."/>
            <person name="Wedrychowicz H."/>
        </authorList>
    </citation>
    <scope>NUCLEOTIDE SEQUENCE [LARGE SCALE GENOMIC DNA]</scope>
    <source>
        <strain evidence="1 2">DSM 12906</strain>
    </source>
</reference>
<name>A0A1M6GT23_9ACTN</name>
<organism evidence="1 2">
    <name type="scientific">Tessaracoccus bendigoensis DSM 12906</name>
    <dbReference type="NCBI Taxonomy" id="1123357"/>
    <lineage>
        <taxon>Bacteria</taxon>
        <taxon>Bacillati</taxon>
        <taxon>Actinomycetota</taxon>
        <taxon>Actinomycetes</taxon>
        <taxon>Propionibacteriales</taxon>
        <taxon>Propionibacteriaceae</taxon>
        <taxon>Tessaracoccus</taxon>
    </lineage>
</organism>
<accession>A0A1M6GT23</accession>
<dbReference type="Proteomes" id="UP000184512">
    <property type="component" value="Unassembled WGS sequence"/>
</dbReference>
<evidence type="ECO:0000313" key="1">
    <source>
        <dbReference type="EMBL" id="SHJ13114.1"/>
    </source>
</evidence>
<dbReference type="InterPro" id="IPR040871">
    <property type="entry name" value="HopA1"/>
</dbReference>
<sequence>MFSPDDIAHIREAHAVWSGIAAPDRDGDALYSRWWAAPRGLSLPDEPLGTPPLSGRLRLAHPGTRIWLGECRVVAVGQADTVVVKTPDGGTRALSRGDHWTPGRPGLPARVGDVVVGVDRSGGYEADGWWRAWGGGWDLTRTAPDVTRIYLTVAPERILDVARKLPPVLDGAGISWTLKTPSSSLALARTDAAVCYFHDVDRGVATPLVVAAMADSLAPGRTVPFTAALAHGISWAEDPESEDSFGQWRCRLLHDAFRTGGDAVAAAGASFEAAGLDPARPHLRGEL</sequence>
<dbReference type="Pfam" id="PF17914">
    <property type="entry name" value="HopA1"/>
    <property type="match status" value="1"/>
</dbReference>
<dbReference type="OrthoDB" id="4842715at2"/>
<dbReference type="RefSeq" id="WP_073187273.1">
    <property type="nucleotide sequence ID" value="NZ_FQZG01000028.1"/>
</dbReference>
<dbReference type="AlphaFoldDB" id="A0A1M6GT23"/>
<proteinExistence type="predicted"/>
<evidence type="ECO:0000313" key="2">
    <source>
        <dbReference type="Proteomes" id="UP000184512"/>
    </source>
</evidence>
<gene>
    <name evidence="1" type="ORF">SAMN02745244_01784</name>
</gene>
<dbReference type="STRING" id="1123357.SAMN02745244_01784"/>